<sequence>MDLQVSPYADGIERFINQCNGIMTGEYHKLPIVQQRALYEALAAHFNGPVPDCVSVDETEYEADGVVRRFRIYRKEGGRSDAMVFYIRGGGFVLGSLETHHVLMADICAATGLDVVAPDFRLAPEAPFPAAIDDCQDVLRHVIANASALGLTLGKVLVCGDSSGGNMAVALCMRMRDAGEATIDAQLLFNPVLDFSRWRNGGGDAPLLTAGEMEFYTACYAPGDTVLHPHVSPLLRGDFRGLPPAYVMAAELDSLQVDSLTYADKLREVEVACELMVEKGLVHGAMRARNMSAAARAAFERACSKLVQFADA</sequence>
<evidence type="ECO:0000259" key="2">
    <source>
        <dbReference type="Pfam" id="PF07859"/>
    </source>
</evidence>
<evidence type="ECO:0000256" key="1">
    <source>
        <dbReference type="ARBA" id="ARBA00022801"/>
    </source>
</evidence>
<dbReference type="KEGG" id="mind:mvi_61440"/>
<gene>
    <name evidence="3" type="ORF">mvi_61440</name>
</gene>
<accession>A0A8H8X050</accession>
<organism evidence="3 4">
    <name type="scientific">Methylobacterium indicum</name>
    <dbReference type="NCBI Taxonomy" id="1775910"/>
    <lineage>
        <taxon>Bacteria</taxon>
        <taxon>Pseudomonadati</taxon>
        <taxon>Pseudomonadota</taxon>
        <taxon>Alphaproteobacteria</taxon>
        <taxon>Hyphomicrobiales</taxon>
        <taxon>Methylobacteriaceae</taxon>
        <taxon>Methylobacterium</taxon>
    </lineage>
</organism>
<dbReference type="Pfam" id="PF07859">
    <property type="entry name" value="Abhydrolase_3"/>
    <property type="match status" value="1"/>
</dbReference>
<feature type="domain" description="Alpha/beta hydrolase fold-3" evidence="2">
    <location>
        <begin position="84"/>
        <end position="286"/>
    </location>
</feature>
<reference evidence="3" key="1">
    <citation type="submission" date="2020-11" db="EMBL/GenBank/DDBJ databases">
        <title>Complete genome sequence of a novel pathogenic Methylobacterium strain isolated from rice in Vietnam.</title>
        <authorList>
            <person name="Lai K."/>
            <person name="Okazaki S."/>
            <person name="Higashi K."/>
            <person name="Mori H."/>
            <person name="Toyoda A."/>
            <person name="Kurokawa K."/>
        </authorList>
    </citation>
    <scope>NUCLEOTIDE SEQUENCE</scope>
    <source>
        <strain evidence="3">VL1</strain>
        <plasmid evidence="3">pVL1_1</plasmid>
    </source>
</reference>
<dbReference type="InterPro" id="IPR029058">
    <property type="entry name" value="AB_hydrolase_fold"/>
</dbReference>
<dbReference type="PANTHER" id="PTHR48081:SF8">
    <property type="entry name" value="ALPHA_BETA HYDROLASE FOLD-3 DOMAIN-CONTAINING PROTEIN-RELATED"/>
    <property type="match status" value="1"/>
</dbReference>
<dbReference type="Gene3D" id="3.40.50.1820">
    <property type="entry name" value="alpha/beta hydrolase"/>
    <property type="match status" value="1"/>
</dbReference>
<keyword evidence="1" id="KW-0378">Hydrolase</keyword>
<proteinExistence type="predicted"/>
<dbReference type="RefSeq" id="WP_207183733.1">
    <property type="nucleotide sequence ID" value="NZ_AP024146.1"/>
</dbReference>
<dbReference type="PANTHER" id="PTHR48081">
    <property type="entry name" value="AB HYDROLASE SUPERFAMILY PROTEIN C4A8.06C"/>
    <property type="match status" value="1"/>
</dbReference>
<dbReference type="InterPro" id="IPR013094">
    <property type="entry name" value="AB_hydrolase_3"/>
</dbReference>
<name>A0A8H8X050_9HYPH</name>
<evidence type="ECO:0000313" key="3">
    <source>
        <dbReference type="EMBL" id="BCM87683.1"/>
    </source>
</evidence>
<keyword evidence="3" id="KW-0614">Plasmid</keyword>
<evidence type="ECO:0000313" key="4">
    <source>
        <dbReference type="Proteomes" id="UP000663508"/>
    </source>
</evidence>
<dbReference type="EMBL" id="AP024146">
    <property type="protein sequence ID" value="BCM87683.1"/>
    <property type="molecule type" value="Genomic_DNA"/>
</dbReference>
<protein>
    <submittedName>
        <fullName evidence="3">Carboxylesterase</fullName>
    </submittedName>
</protein>
<dbReference type="SUPFAM" id="SSF53474">
    <property type="entry name" value="alpha/beta-Hydrolases"/>
    <property type="match status" value="1"/>
</dbReference>
<dbReference type="InterPro" id="IPR050300">
    <property type="entry name" value="GDXG_lipolytic_enzyme"/>
</dbReference>
<dbReference type="GO" id="GO:0016787">
    <property type="term" value="F:hydrolase activity"/>
    <property type="evidence" value="ECO:0007669"/>
    <property type="project" value="UniProtKB-KW"/>
</dbReference>
<dbReference type="Proteomes" id="UP000663508">
    <property type="component" value="Plasmid pVL1_1"/>
</dbReference>
<dbReference type="AlphaFoldDB" id="A0A8H8X050"/>
<geneLocation type="plasmid" evidence="3 4">
    <name>pVL1_1</name>
</geneLocation>